<comment type="caution">
    <text evidence="2">The sequence shown here is derived from an EMBL/GenBank/DDBJ whole genome shotgun (WGS) entry which is preliminary data.</text>
</comment>
<evidence type="ECO:0000313" key="2">
    <source>
        <dbReference type="EMBL" id="KAJ2906971.1"/>
    </source>
</evidence>
<dbReference type="EMBL" id="JAKWBI020000007">
    <property type="protein sequence ID" value="KAJ2906971.1"/>
    <property type="molecule type" value="Genomic_DNA"/>
</dbReference>
<dbReference type="Proteomes" id="UP001201980">
    <property type="component" value="Unassembled WGS sequence"/>
</dbReference>
<sequence length="106" mass="11575">MSKYHFNYHPQHTAMLGDQFEHGRPARAAVFIVKIYTSLGREPWPVSMPSRNRSDPGSLSQKSTQRMTAEPTPFTARLEIGAVSTDTPGADGISTSSHTVGSKADE</sequence>
<feature type="compositionally biased region" description="Polar residues" evidence="1">
    <location>
        <begin position="49"/>
        <end position="67"/>
    </location>
</feature>
<evidence type="ECO:0000313" key="3">
    <source>
        <dbReference type="Proteomes" id="UP001201980"/>
    </source>
</evidence>
<name>A0AAD5RZZ8_9PEZI</name>
<dbReference type="AlphaFoldDB" id="A0AAD5RZZ8"/>
<organism evidence="2 3">
    <name type="scientific">Zalerion maritima</name>
    <dbReference type="NCBI Taxonomy" id="339359"/>
    <lineage>
        <taxon>Eukaryota</taxon>
        <taxon>Fungi</taxon>
        <taxon>Dikarya</taxon>
        <taxon>Ascomycota</taxon>
        <taxon>Pezizomycotina</taxon>
        <taxon>Sordariomycetes</taxon>
        <taxon>Lulworthiomycetidae</taxon>
        <taxon>Lulworthiales</taxon>
        <taxon>Lulworthiaceae</taxon>
        <taxon>Zalerion</taxon>
    </lineage>
</organism>
<keyword evidence="3" id="KW-1185">Reference proteome</keyword>
<feature type="region of interest" description="Disordered" evidence="1">
    <location>
        <begin position="42"/>
        <end position="106"/>
    </location>
</feature>
<protein>
    <submittedName>
        <fullName evidence="2">Uncharacterized protein</fullName>
    </submittedName>
</protein>
<gene>
    <name evidence="2" type="ORF">MKZ38_009834</name>
</gene>
<evidence type="ECO:0000256" key="1">
    <source>
        <dbReference type="SAM" id="MobiDB-lite"/>
    </source>
</evidence>
<proteinExistence type="predicted"/>
<reference evidence="2" key="1">
    <citation type="submission" date="2022-07" db="EMBL/GenBank/DDBJ databases">
        <title>Draft genome sequence of Zalerion maritima ATCC 34329, a (micro)plastics degrading marine fungus.</title>
        <authorList>
            <person name="Paco A."/>
            <person name="Goncalves M.F.M."/>
            <person name="Rocha-Santos T.A.P."/>
            <person name="Alves A."/>
        </authorList>
    </citation>
    <scope>NUCLEOTIDE SEQUENCE</scope>
    <source>
        <strain evidence="2">ATCC 34329</strain>
    </source>
</reference>
<accession>A0AAD5RZZ8</accession>